<dbReference type="Gene3D" id="3.40.50.300">
    <property type="entry name" value="P-loop containing nucleotide triphosphate hydrolases"/>
    <property type="match status" value="2"/>
</dbReference>
<comment type="cofactor">
    <cofactor evidence="1">
        <name>Mn(2+)</name>
        <dbReference type="ChEBI" id="CHEBI:29035"/>
    </cofactor>
</comment>
<dbReference type="GO" id="GO:0004525">
    <property type="term" value="F:ribonuclease III activity"/>
    <property type="evidence" value="ECO:0007669"/>
    <property type="project" value="UniProtKB-ARBA"/>
</dbReference>
<evidence type="ECO:0000256" key="6">
    <source>
        <dbReference type="ARBA" id="ARBA00022806"/>
    </source>
</evidence>
<proteinExistence type="inferred from homology"/>
<feature type="domain" description="Helicase ATP-binding" evidence="12">
    <location>
        <begin position="63"/>
        <end position="244"/>
    </location>
</feature>
<evidence type="ECO:0000259" key="13">
    <source>
        <dbReference type="PROSITE" id="PS51194"/>
    </source>
</evidence>
<dbReference type="GO" id="GO:0003677">
    <property type="term" value="F:DNA binding"/>
    <property type="evidence" value="ECO:0007669"/>
    <property type="project" value="InterPro"/>
</dbReference>
<dbReference type="InterPro" id="IPR005034">
    <property type="entry name" value="Dicer_dimerisation"/>
</dbReference>
<evidence type="ECO:0000256" key="7">
    <source>
        <dbReference type="ARBA" id="ARBA00022840"/>
    </source>
</evidence>
<organism evidence="15 16">
    <name type="scientific">Meganyctiphanes norvegica</name>
    <name type="common">Northern krill</name>
    <name type="synonym">Thysanopoda norvegica</name>
    <dbReference type="NCBI Taxonomy" id="48144"/>
    <lineage>
        <taxon>Eukaryota</taxon>
        <taxon>Metazoa</taxon>
        <taxon>Ecdysozoa</taxon>
        <taxon>Arthropoda</taxon>
        <taxon>Crustacea</taxon>
        <taxon>Multicrustacea</taxon>
        <taxon>Malacostraca</taxon>
        <taxon>Eumalacostraca</taxon>
        <taxon>Eucarida</taxon>
        <taxon>Euphausiacea</taxon>
        <taxon>Euphausiidae</taxon>
        <taxon>Meganyctiphanes</taxon>
    </lineage>
</organism>
<evidence type="ECO:0000259" key="12">
    <source>
        <dbReference type="PROSITE" id="PS51192"/>
    </source>
</evidence>
<evidence type="ECO:0000256" key="1">
    <source>
        <dbReference type="ARBA" id="ARBA00001936"/>
    </source>
</evidence>
<keyword evidence="3" id="KW-0479">Metal-binding</keyword>
<evidence type="ECO:0000256" key="8">
    <source>
        <dbReference type="ARBA" id="ARBA00022842"/>
    </source>
</evidence>
<dbReference type="PROSITE" id="PS51327">
    <property type="entry name" value="DICER_DSRBF"/>
    <property type="match status" value="1"/>
</dbReference>
<keyword evidence="11" id="KW-0694">RNA-binding</keyword>
<dbReference type="AlphaFoldDB" id="A0AAV2PU74"/>
<keyword evidence="5" id="KW-0378">Hydrolase</keyword>
<evidence type="ECO:0000256" key="5">
    <source>
        <dbReference type="ARBA" id="ARBA00022801"/>
    </source>
</evidence>
<feature type="domain" description="Helicase C-terminal" evidence="13">
    <location>
        <begin position="388"/>
        <end position="567"/>
    </location>
</feature>
<gene>
    <name evidence="15" type="ORF">MNOR_LOCUS3210</name>
</gene>
<keyword evidence="6" id="KW-0347">Helicase</keyword>
<dbReference type="GO" id="GO:0030422">
    <property type="term" value="P:siRNA processing"/>
    <property type="evidence" value="ECO:0007669"/>
    <property type="project" value="UniProtKB-ARBA"/>
</dbReference>
<sequence length="662" mass="75735">MKDSRRCAVLVACSEALGGTRYLSGPWVRIPTALILAVPNRHWYILFQMDENEFIPRSYQQELFDHAKEKNSILVLGTGSGKTFISILLIKHHAAKIRGRFSEGAMRSVFVVNTVPLVRQQAGAIKMHTAFSVGLYEGSMNVDMWDKEKWLQELENNEVIVIIDAIFHDIVLHKYLPMERVNLLILDECHHSTGSSPMNEIMREYQALQSYAKNKCPKILGLTACAIQKKCKATQDGVYKLCSELEKSLDSTLVSSTFQLSVKKFATKPKEIVRTYENSSISLFQEEIISQLDDIKNYIDMRENFVNKEKKSAKKNINNIIDVMKIIGDWSAIKAICYEIEELEKKIIREDEPRWRSLLSDIKVKLGIIHDSCLAEDIVKPKEGLTLKVIELLNILKEYGNANVFCLIFVERRNVAKLLYDLLLDIKNLDSDKNLNELMYIKPGYVIGANNRPGADIKLAIEEMKRIEETLNAFRNGKLNIIVSTSVLEEGVDIRKCNLVIRFDMPQNFRAYVQSRGRARAEVSYYILMCSNEEYEKRESEKKDYIEIERILQQLYGRKEPTAEEVRHHFAESENIPPYIPYGENGPKVTENSAVQLINRYCGTLPHDKFSNLFPEIEEEKTDKGIVIGITLPRVNAPLKSTVKGNLMKNKDLAKKSAALKL</sequence>
<dbReference type="InterPro" id="IPR038248">
    <property type="entry name" value="Dicer_dimer_sf"/>
</dbReference>
<protein>
    <submittedName>
        <fullName evidence="15">Uncharacterized protein</fullName>
    </submittedName>
</protein>
<evidence type="ECO:0000256" key="2">
    <source>
        <dbReference type="ARBA" id="ARBA00001946"/>
    </source>
</evidence>
<dbReference type="PROSITE" id="PS51194">
    <property type="entry name" value="HELICASE_CTER"/>
    <property type="match status" value="1"/>
</dbReference>
<dbReference type="PANTHER" id="PTHR14074:SF16">
    <property type="entry name" value="ANTIVIRAL INNATE IMMUNE RESPONSE RECEPTOR RIG-I"/>
    <property type="match status" value="1"/>
</dbReference>
<dbReference type="Proteomes" id="UP001497623">
    <property type="component" value="Unassembled WGS sequence"/>
</dbReference>
<dbReference type="EMBL" id="CAXKWB010001070">
    <property type="protein sequence ID" value="CAL4063247.1"/>
    <property type="molecule type" value="Genomic_DNA"/>
</dbReference>
<keyword evidence="4" id="KW-0547">Nucleotide-binding</keyword>
<keyword evidence="9" id="KW-0464">Manganese</keyword>
<dbReference type="GO" id="GO:0046872">
    <property type="term" value="F:metal ion binding"/>
    <property type="evidence" value="ECO:0007669"/>
    <property type="project" value="UniProtKB-KW"/>
</dbReference>
<dbReference type="PROSITE" id="PS51192">
    <property type="entry name" value="HELICASE_ATP_BIND_1"/>
    <property type="match status" value="1"/>
</dbReference>
<dbReference type="PANTHER" id="PTHR14074">
    <property type="entry name" value="HELICASE WITH DEATH DOMAIN-RELATED"/>
    <property type="match status" value="1"/>
</dbReference>
<dbReference type="Pfam" id="PF00271">
    <property type="entry name" value="Helicase_C"/>
    <property type="match status" value="1"/>
</dbReference>
<feature type="domain" description="Dicer dsRNA-binding fold" evidence="14">
    <location>
        <begin position="594"/>
        <end position="662"/>
    </location>
</feature>
<evidence type="ECO:0000256" key="10">
    <source>
        <dbReference type="ARBA" id="ARBA00035116"/>
    </source>
</evidence>
<dbReference type="GO" id="GO:0005524">
    <property type="term" value="F:ATP binding"/>
    <property type="evidence" value="ECO:0007669"/>
    <property type="project" value="UniProtKB-KW"/>
</dbReference>
<dbReference type="SUPFAM" id="SSF52540">
    <property type="entry name" value="P-loop containing nucleoside triphosphate hydrolases"/>
    <property type="match status" value="1"/>
</dbReference>
<dbReference type="SMART" id="SM00487">
    <property type="entry name" value="DEXDc"/>
    <property type="match status" value="1"/>
</dbReference>
<keyword evidence="8" id="KW-0460">Magnesium</keyword>
<evidence type="ECO:0000256" key="4">
    <source>
        <dbReference type="ARBA" id="ARBA00022741"/>
    </source>
</evidence>
<comment type="similarity">
    <text evidence="10 11">Belongs to the helicase family. Dicer subfamily.</text>
</comment>
<dbReference type="SMART" id="SM00490">
    <property type="entry name" value="HELICc"/>
    <property type="match status" value="1"/>
</dbReference>
<dbReference type="InterPro" id="IPR006935">
    <property type="entry name" value="Helicase/UvrB_N"/>
</dbReference>
<evidence type="ECO:0000313" key="15">
    <source>
        <dbReference type="EMBL" id="CAL4063247.1"/>
    </source>
</evidence>
<dbReference type="InterPro" id="IPR014001">
    <property type="entry name" value="Helicase_ATP-bd"/>
</dbReference>
<dbReference type="GO" id="GO:0003723">
    <property type="term" value="F:RNA binding"/>
    <property type="evidence" value="ECO:0007669"/>
    <property type="project" value="UniProtKB-UniRule"/>
</dbReference>
<comment type="cofactor">
    <cofactor evidence="2">
        <name>Mg(2+)</name>
        <dbReference type="ChEBI" id="CHEBI:18420"/>
    </cofactor>
</comment>
<evidence type="ECO:0000256" key="9">
    <source>
        <dbReference type="ARBA" id="ARBA00023211"/>
    </source>
</evidence>
<dbReference type="InterPro" id="IPR001650">
    <property type="entry name" value="Helicase_C-like"/>
</dbReference>
<accession>A0AAV2PU74</accession>
<keyword evidence="7" id="KW-0067">ATP-binding</keyword>
<dbReference type="Pfam" id="PF03368">
    <property type="entry name" value="Dicer_dimer"/>
    <property type="match status" value="1"/>
</dbReference>
<comment type="caution">
    <text evidence="15">The sequence shown here is derived from an EMBL/GenBank/DDBJ whole genome shotgun (WGS) entry which is preliminary data.</text>
</comment>
<dbReference type="Gene3D" id="3.30.160.380">
    <property type="entry name" value="Dicer dimerisation domain"/>
    <property type="match status" value="1"/>
</dbReference>
<dbReference type="InterPro" id="IPR051363">
    <property type="entry name" value="RLR_Helicase"/>
</dbReference>
<dbReference type="GO" id="GO:0004386">
    <property type="term" value="F:helicase activity"/>
    <property type="evidence" value="ECO:0007669"/>
    <property type="project" value="UniProtKB-KW"/>
</dbReference>
<dbReference type="Pfam" id="PF04851">
    <property type="entry name" value="ResIII"/>
    <property type="match status" value="1"/>
</dbReference>
<evidence type="ECO:0000256" key="3">
    <source>
        <dbReference type="ARBA" id="ARBA00022723"/>
    </source>
</evidence>
<dbReference type="FunFam" id="3.40.50.300:FF:000628">
    <property type="entry name" value="Endoribonuclease Dicer"/>
    <property type="match status" value="1"/>
</dbReference>
<dbReference type="InterPro" id="IPR027417">
    <property type="entry name" value="P-loop_NTPase"/>
</dbReference>
<dbReference type="GO" id="GO:0005737">
    <property type="term" value="C:cytoplasm"/>
    <property type="evidence" value="ECO:0007669"/>
    <property type="project" value="TreeGrafter"/>
</dbReference>
<name>A0AAV2PU74_MEGNR</name>
<evidence type="ECO:0000313" key="16">
    <source>
        <dbReference type="Proteomes" id="UP001497623"/>
    </source>
</evidence>
<evidence type="ECO:0000259" key="14">
    <source>
        <dbReference type="PROSITE" id="PS51327"/>
    </source>
</evidence>
<evidence type="ECO:0000256" key="11">
    <source>
        <dbReference type="PROSITE-ProRule" id="PRU00657"/>
    </source>
</evidence>
<keyword evidence="16" id="KW-1185">Reference proteome</keyword>
<dbReference type="CDD" id="cd18034">
    <property type="entry name" value="DEXHc_dicer"/>
    <property type="match status" value="1"/>
</dbReference>
<reference evidence="15 16" key="1">
    <citation type="submission" date="2024-05" db="EMBL/GenBank/DDBJ databases">
        <authorList>
            <person name="Wallberg A."/>
        </authorList>
    </citation>
    <scope>NUCLEOTIDE SEQUENCE [LARGE SCALE GENOMIC DNA]</scope>
</reference>